<evidence type="ECO:0000313" key="3">
    <source>
        <dbReference type="EMBL" id="KAF2815653.1"/>
    </source>
</evidence>
<organism evidence="3">
    <name type="scientific">Mytilinidion resinicola</name>
    <dbReference type="NCBI Taxonomy" id="574789"/>
    <lineage>
        <taxon>Eukaryota</taxon>
        <taxon>Fungi</taxon>
        <taxon>Dikarya</taxon>
        <taxon>Ascomycota</taxon>
        <taxon>Pezizomycotina</taxon>
        <taxon>Dothideomycetes</taxon>
        <taxon>Pleosporomycetidae</taxon>
        <taxon>Mytilinidiales</taxon>
        <taxon>Mytilinidiaceae</taxon>
        <taxon>Mytilinidion</taxon>
    </lineage>
</organism>
<feature type="region of interest" description="Disordered" evidence="1">
    <location>
        <begin position="253"/>
        <end position="291"/>
    </location>
</feature>
<reference evidence="5" key="3">
    <citation type="submission" date="2025-04" db="UniProtKB">
        <authorList>
            <consortium name="RefSeq"/>
        </authorList>
    </citation>
    <scope>IDENTIFICATION</scope>
    <source>
        <strain evidence="5">CBS 304.34</strain>
    </source>
</reference>
<dbReference type="GeneID" id="54462595"/>
<feature type="domain" description="PiggyBac transposable element-derived protein" evidence="2">
    <location>
        <begin position="51"/>
        <end position="168"/>
    </location>
</feature>
<dbReference type="PANTHER" id="PTHR46599">
    <property type="entry name" value="PIGGYBAC TRANSPOSABLE ELEMENT-DERIVED PROTEIN 4"/>
    <property type="match status" value="1"/>
</dbReference>
<dbReference type="RefSeq" id="XP_033582617.1">
    <property type="nucleotide sequence ID" value="XM_033721702.1"/>
</dbReference>
<gene>
    <name evidence="3 5" type="ORF">BDZ99DRAFT_471006</name>
</gene>
<evidence type="ECO:0000259" key="2">
    <source>
        <dbReference type="Pfam" id="PF13843"/>
    </source>
</evidence>
<dbReference type="AlphaFoldDB" id="A0A6A6Z4S2"/>
<dbReference type="PANTHER" id="PTHR46599:SF3">
    <property type="entry name" value="PIGGYBAC TRANSPOSABLE ELEMENT-DERIVED PROTEIN 4"/>
    <property type="match status" value="1"/>
</dbReference>
<dbReference type="InterPro" id="IPR029526">
    <property type="entry name" value="PGBD"/>
</dbReference>
<keyword evidence="4" id="KW-1185">Reference proteome</keyword>
<evidence type="ECO:0000313" key="5">
    <source>
        <dbReference type="RefSeq" id="XP_033582617.1"/>
    </source>
</evidence>
<name>A0A6A6Z4S2_9PEZI</name>
<dbReference type="Proteomes" id="UP000504636">
    <property type="component" value="Unplaced"/>
</dbReference>
<dbReference type="OrthoDB" id="3938054at2759"/>
<evidence type="ECO:0000256" key="1">
    <source>
        <dbReference type="SAM" id="MobiDB-lite"/>
    </source>
</evidence>
<evidence type="ECO:0000313" key="4">
    <source>
        <dbReference type="Proteomes" id="UP000504636"/>
    </source>
</evidence>
<reference evidence="5" key="2">
    <citation type="submission" date="2020-04" db="EMBL/GenBank/DDBJ databases">
        <authorList>
            <consortium name="NCBI Genome Project"/>
        </authorList>
    </citation>
    <scope>NUCLEOTIDE SEQUENCE</scope>
    <source>
        <strain evidence="5">CBS 304.34</strain>
    </source>
</reference>
<dbReference type="EMBL" id="MU003693">
    <property type="protein sequence ID" value="KAF2815653.1"/>
    <property type="molecule type" value="Genomic_DNA"/>
</dbReference>
<reference evidence="3 5" key="1">
    <citation type="journal article" date="2020" name="Stud. Mycol.">
        <title>101 Dothideomycetes genomes: a test case for predicting lifestyles and emergence of pathogens.</title>
        <authorList>
            <person name="Haridas S."/>
            <person name="Albert R."/>
            <person name="Binder M."/>
            <person name="Bloem J."/>
            <person name="Labutti K."/>
            <person name="Salamov A."/>
            <person name="Andreopoulos B."/>
            <person name="Baker S."/>
            <person name="Barry K."/>
            <person name="Bills G."/>
            <person name="Bluhm B."/>
            <person name="Cannon C."/>
            <person name="Castanera R."/>
            <person name="Culley D."/>
            <person name="Daum C."/>
            <person name="Ezra D."/>
            <person name="Gonzalez J."/>
            <person name="Henrissat B."/>
            <person name="Kuo A."/>
            <person name="Liang C."/>
            <person name="Lipzen A."/>
            <person name="Lutzoni F."/>
            <person name="Magnuson J."/>
            <person name="Mondo S."/>
            <person name="Nolan M."/>
            <person name="Ohm R."/>
            <person name="Pangilinan J."/>
            <person name="Park H.-J."/>
            <person name="Ramirez L."/>
            <person name="Alfaro M."/>
            <person name="Sun H."/>
            <person name="Tritt A."/>
            <person name="Yoshinaga Y."/>
            <person name="Zwiers L.-H."/>
            <person name="Turgeon B."/>
            <person name="Goodwin S."/>
            <person name="Spatafora J."/>
            <person name="Crous P."/>
            <person name="Grigoriev I."/>
        </authorList>
    </citation>
    <scope>NUCLEOTIDE SEQUENCE</scope>
    <source>
        <strain evidence="3 5">CBS 304.34</strain>
    </source>
</reference>
<proteinExistence type="predicted"/>
<accession>A0A6A6Z4S2</accession>
<feature type="compositionally biased region" description="Basic residues" evidence="1">
    <location>
        <begin position="281"/>
        <end position="291"/>
    </location>
</feature>
<protein>
    <recommendedName>
        <fullName evidence="2">PiggyBac transposable element-derived protein domain-containing protein</fullName>
    </recommendedName>
</protein>
<dbReference type="Pfam" id="PF13843">
    <property type="entry name" value="DDE_Tnp_1_7"/>
    <property type="match status" value="1"/>
</dbReference>
<sequence>MEGIKTNIVAIKEQSSASQRQIKRKKIKPAESFSPSLVDLKLSHNRQIPWGTLYSELSKSHKVMEIAWKDATIVLFLSTVHNGKDYIAKLRKQPTKTATGYHQTVKMFGKEAQAWLNIPVMIDEYNLWMCGVDVADQMRSYYNTNRVHRKTWKPLWSFLLDTVVGNSYMLSSYRPEPGSGERASRQDTHLQFCRDLRDKLLHASIRYRQQDSMQRAKGPMDLVWRPVNEHQHVKMFTKQPTCAGCSAKHRATSKPHLGARKALAELSVNTTQKKREDSRGWKRRERPPRTN</sequence>